<sequence>MRYVDPVHEGPTDPTVVWNPWARAWWMFYTSRRANVPGLPGVSWVHGTPVGIATSADGFAWDHLGHAVIDVPEPTLWAPEVIVHEGLGHMFLTVVPGVFTDWEADRSIVHLVSDDLRHWREPRRLELSSSRVIDACVHQLEDGTWRLWYNDEPSGKQTFFADSPDLRSWSDRGQAVGDQPGEGPNVFRWRGSYWMVVDVWDGLAVYRSDDALTWARQPGTILRDDPRAHHADVLVREGRALLYYFPPTGERTSAVGVAELGLRDGRLTTS</sequence>
<reference evidence="2" key="1">
    <citation type="journal article" date="2019" name="Int. J. Syst. Evol. Microbiol.">
        <title>The Global Catalogue of Microorganisms (GCM) 10K type strain sequencing project: providing services to taxonomists for standard genome sequencing and annotation.</title>
        <authorList>
            <consortium name="The Broad Institute Genomics Platform"/>
            <consortium name="The Broad Institute Genome Sequencing Center for Infectious Disease"/>
            <person name="Wu L."/>
            <person name="Ma J."/>
        </authorList>
    </citation>
    <scope>NUCLEOTIDE SEQUENCE [LARGE SCALE GENOMIC DNA]</scope>
    <source>
        <strain evidence="2">JCM 6835</strain>
    </source>
</reference>
<dbReference type="RefSeq" id="WP_346143307.1">
    <property type="nucleotide sequence ID" value="NZ_BAAATE010000002.1"/>
</dbReference>
<comment type="caution">
    <text evidence="1">The sequence shown here is derived from an EMBL/GenBank/DDBJ whole genome shotgun (WGS) entry which is preliminary data.</text>
</comment>
<evidence type="ECO:0000313" key="2">
    <source>
        <dbReference type="Proteomes" id="UP001501666"/>
    </source>
</evidence>
<dbReference type="EMBL" id="BAAATE010000002">
    <property type="protein sequence ID" value="GAA2645879.1"/>
    <property type="molecule type" value="Genomic_DNA"/>
</dbReference>
<accession>A0ABP6DKF5</accession>
<dbReference type="InterPro" id="IPR023296">
    <property type="entry name" value="Glyco_hydro_beta-prop_sf"/>
</dbReference>
<keyword evidence="2" id="KW-1185">Reference proteome</keyword>
<dbReference type="Gene3D" id="2.115.10.20">
    <property type="entry name" value="Glycosyl hydrolase domain, family 43"/>
    <property type="match status" value="2"/>
</dbReference>
<dbReference type="CDD" id="cd08984">
    <property type="entry name" value="GH43-like"/>
    <property type="match status" value="1"/>
</dbReference>
<name>A0ABP6DKF5_9ACTN</name>
<gene>
    <name evidence="1" type="ORF">GCM10010412_008120</name>
</gene>
<evidence type="ECO:0000313" key="1">
    <source>
        <dbReference type="EMBL" id="GAA2645879.1"/>
    </source>
</evidence>
<dbReference type="Proteomes" id="UP001501666">
    <property type="component" value="Unassembled WGS sequence"/>
</dbReference>
<protein>
    <submittedName>
        <fullName evidence="1">Family 43 glycosylhydrolase</fullName>
    </submittedName>
</protein>
<dbReference type="SUPFAM" id="SSF75005">
    <property type="entry name" value="Arabinanase/levansucrase/invertase"/>
    <property type="match status" value="1"/>
</dbReference>
<proteinExistence type="predicted"/>
<organism evidence="1 2">
    <name type="scientific">Nonomuraea recticatena</name>
    <dbReference type="NCBI Taxonomy" id="46178"/>
    <lineage>
        <taxon>Bacteria</taxon>
        <taxon>Bacillati</taxon>
        <taxon>Actinomycetota</taxon>
        <taxon>Actinomycetes</taxon>
        <taxon>Streptosporangiales</taxon>
        <taxon>Streptosporangiaceae</taxon>
        <taxon>Nonomuraea</taxon>
    </lineage>
</organism>